<reference evidence="1 2" key="1">
    <citation type="journal article" date="2018" name="Nat. Biotechnol.">
        <title>A standardized bacterial taxonomy based on genome phylogeny substantially revises the tree of life.</title>
        <authorList>
            <person name="Parks D.H."/>
            <person name="Chuvochina M."/>
            <person name="Waite D.W."/>
            <person name="Rinke C."/>
            <person name="Skarshewski A."/>
            <person name="Chaumeil P.A."/>
            <person name="Hugenholtz P."/>
        </authorList>
    </citation>
    <scope>NUCLEOTIDE SEQUENCE [LARGE SCALE GENOMIC DNA]</scope>
    <source>
        <strain evidence="1">UBA9375</strain>
    </source>
</reference>
<comment type="caution">
    <text evidence="1">The sequence shown here is derived from an EMBL/GenBank/DDBJ whole genome shotgun (WGS) entry which is preliminary data.</text>
</comment>
<name>A0A3D3R534_9PLAN</name>
<gene>
    <name evidence="1" type="ORF">DIT97_13115</name>
</gene>
<organism evidence="1 2">
    <name type="scientific">Gimesia maris</name>
    <dbReference type="NCBI Taxonomy" id="122"/>
    <lineage>
        <taxon>Bacteria</taxon>
        <taxon>Pseudomonadati</taxon>
        <taxon>Planctomycetota</taxon>
        <taxon>Planctomycetia</taxon>
        <taxon>Planctomycetales</taxon>
        <taxon>Planctomycetaceae</taxon>
        <taxon>Gimesia</taxon>
    </lineage>
</organism>
<dbReference type="EMBL" id="DQAY01000076">
    <property type="protein sequence ID" value="HCO23933.1"/>
    <property type="molecule type" value="Genomic_DNA"/>
</dbReference>
<evidence type="ECO:0000313" key="1">
    <source>
        <dbReference type="EMBL" id="HCO23933.1"/>
    </source>
</evidence>
<sequence>MKQPIPFFHLLVLLTLLFAGYADVSAQLTFPKQEKYEGAPIKTTVTVTLLMEDNSAALFAQQWGQTFRDLGISIRTRRSVLDDKPAIEQDLRGTLREVRLTGTLNRNGEIQFPGHRFARSDLGRLKEWLNELKTFGAQGSPESKPLWGLSNAQFKTVFDALSQESPANIQGLSLKAGIDKLELPDSLPIRFDIDAQKRLAESAPALTIKADLEKLAKGTALAIALKQYGLAFYPLRTPTGSLELRVTPWEATDSPWPIGWDLKLSRQKTAPRYFELIPVELNNVPLRDVLMAASKASGIPMIADEYAIEKKEVDLDQIKVTVSKKRTTWGILIRNAIGRDGLTRKLVIDERGQPFIWITVYTPRVSPVTR</sequence>
<dbReference type="AlphaFoldDB" id="A0A3D3R534"/>
<accession>A0A3D3R534</accession>
<proteinExistence type="predicted"/>
<evidence type="ECO:0000313" key="2">
    <source>
        <dbReference type="Proteomes" id="UP000263642"/>
    </source>
</evidence>
<dbReference type="Proteomes" id="UP000263642">
    <property type="component" value="Unassembled WGS sequence"/>
</dbReference>
<protein>
    <submittedName>
        <fullName evidence="1">Uncharacterized protein</fullName>
    </submittedName>
</protein>